<feature type="domain" description="Asparagine synthetase" evidence="1">
    <location>
        <begin position="30"/>
        <end position="182"/>
    </location>
</feature>
<evidence type="ECO:0000313" key="2">
    <source>
        <dbReference type="EMBL" id="CAB4830646.1"/>
    </source>
</evidence>
<dbReference type="AlphaFoldDB" id="A0A6J7ACK4"/>
<dbReference type="GO" id="GO:0004066">
    <property type="term" value="F:asparagine synthase (glutamine-hydrolyzing) activity"/>
    <property type="evidence" value="ECO:0007669"/>
    <property type="project" value="InterPro"/>
</dbReference>
<protein>
    <submittedName>
        <fullName evidence="2">Unannotated protein</fullName>
    </submittedName>
</protein>
<dbReference type="InterPro" id="IPR051786">
    <property type="entry name" value="ASN_synthetase/amidase"/>
</dbReference>
<dbReference type="InterPro" id="IPR001962">
    <property type="entry name" value="Asn_synthase"/>
</dbReference>
<dbReference type="SUPFAM" id="SSF52402">
    <property type="entry name" value="Adenine nucleotide alpha hydrolases-like"/>
    <property type="match status" value="1"/>
</dbReference>
<sequence length="186" mass="21011">MAQPHDLSTLLNPNFQTALAETAFINQFASGDISSFDRMIRSDFAAYLPGDLLVKVDIATMANSLELRSPMLDVNVVEWGVSLPRKYKIKGFETKHILKDVARSLVPANLIDRPKMGFGIPRAEWLRTGMKGMAIDTLTDSTSTQRGWFNSVEVKKVIDIHMAGEDKDNLIWPMLMLELWARTWLD</sequence>
<name>A0A6J7ACK4_9ZZZZ</name>
<reference evidence="2" key="1">
    <citation type="submission" date="2020-05" db="EMBL/GenBank/DDBJ databases">
        <authorList>
            <person name="Chiriac C."/>
            <person name="Salcher M."/>
            <person name="Ghai R."/>
            <person name="Kavagutti S V."/>
        </authorList>
    </citation>
    <scope>NUCLEOTIDE SEQUENCE</scope>
</reference>
<dbReference type="EMBL" id="CAFABF010000053">
    <property type="protein sequence ID" value="CAB4830646.1"/>
    <property type="molecule type" value="Genomic_DNA"/>
</dbReference>
<dbReference type="GO" id="GO:0006529">
    <property type="term" value="P:asparagine biosynthetic process"/>
    <property type="evidence" value="ECO:0007669"/>
    <property type="project" value="InterPro"/>
</dbReference>
<proteinExistence type="predicted"/>
<gene>
    <name evidence="2" type="ORF">UFOPK3167_00974</name>
</gene>
<dbReference type="PANTHER" id="PTHR43284">
    <property type="entry name" value="ASPARAGINE SYNTHETASE (GLUTAMINE-HYDROLYZING)"/>
    <property type="match status" value="1"/>
</dbReference>
<dbReference type="Gene3D" id="3.40.50.620">
    <property type="entry name" value="HUPs"/>
    <property type="match status" value="1"/>
</dbReference>
<evidence type="ECO:0000259" key="1">
    <source>
        <dbReference type="Pfam" id="PF00733"/>
    </source>
</evidence>
<dbReference type="InterPro" id="IPR014729">
    <property type="entry name" value="Rossmann-like_a/b/a_fold"/>
</dbReference>
<dbReference type="GO" id="GO:0005829">
    <property type="term" value="C:cytosol"/>
    <property type="evidence" value="ECO:0007669"/>
    <property type="project" value="TreeGrafter"/>
</dbReference>
<organism evidence="2">
    <name type="scientific">freshwater metagenome</name>
    <dbReference type="NCBI Taxonomy" id="449393"/>
    <lineage>
        <taxon>unclassified sequences</taxon>
        <taxon>metagenomes</taxon>
        <taxon>ecological metagenomes</taxon>
    </lineage>
</organism>
<dbReference type="PANTHER" id="PTHR43284:SF1">
    <property type="entry name" value="ASPARAGINE SYNTHETASE"/>
    <property type="match status" value="1"/>
</dbReference>
<dbReference type="Pfam" id="PF00733">
    <property type="entry name" value="Asn_synthase"/>
    <property type="match status" value="1"/>
</dbReference>
<accession>A0A6J7ACK4</accession>